<dbReference type="PANTHER" id="PTHR11203:SF49">
    <property type="entry name" value="BLL1145 PROTEIN"/>
    <property type="match status" value="1"/>
</dbReference>
<protein>
    <submittedName>
        <fullName evidence="1">Putative mRNA 3-end processing factor</fullName>
    </submittedName>
</protein>
<dbReference type="InterPro" id="IPR036866">
    <property type="entry name" value="RibonucZ/Hydroxyglut_hydro"/>
</dbReference>
<dbReference type="SUPFAM" id="SSF56281">
    <property type="entry name" value="Metallo-hydrolase/oxidoreductase"/>
    <property type="match status" value="1"/>
</dbReference>
<proteinExistence type="predicted"/>
<gene>
    <name evidence="1" type="ORF">FHS89_001489</name>
</gene>
<name>A0A840X484_9RHOB</name>
<organism evidence="1 2">
    <name type="scientific">Rubricella aquisinus</name>
    <dbReference type="NCBI Taxonomy" id="2028108"/>
    <lineage>
        <taxon>Bacteria</taxon>
        <taxon>Pseudomonadati</taxon>
        <taxon>Pseudomonadota</taxon>
        <taxon>Alphaproteobacteria</taxon>
        <taxon>Rhodobacterales</taxon>
        <taxon>Paracoccaceae</taxon>
        <taxon>Rubricella</taxon>
    </lineage>
</organism>
<dbReference type="PANTHER" id="PTHR11203">
    <property type="entry name" value="CLEAVAGE AND POLYADENYLATION SPECIFICITY FACTOR FAMILY MEMBER"/>
    <property type="match status" value="1"/>
</dbReference>
<accession>A0A840X484</accession>
<evidence type="ECO:0000313" key="1">
    <source>
        <dbReference type="EMBL" id="MBB5515477.1"/>
    </source>
</evidence>
<dbReference type="Proteomes" id="UP000553766">
    <property type="component" value="Unassembled WGS sequence"/>
</dbReference>
<keyword evidence="2" id="KW-1185">Reference proteome</keyword>
<dbReference type="NCBIfam" id="TIGR04122">
    <property type="entry name" value="Xnuc_lig_assoc"/>
    <property type="match status" value="1"/>
</dbReference>
<dbReference type="GO" id="GO:0004521">
    <property type="term" value="F:RNA endonuclease activity"/>
    <property type="evidence" value="ECO:0007669"/>
    <property type="project" value="TreeGrafter"/>
</dbReference>
<dbReference type="InterPro" id="IPR050698">
    <property type="entry name" value="MBL"/>
</dbReference>
<dbReference type="InterPro" id="IPR026360">
    <property type="entry name" value="Xnuc_lig_assoc"/>
</dbReference>
<sequence>MRDQGLYCPQGGFFIDPVVPVERAVITHAHGDHCRPGHRAILATPETGLIAQARYGAEAFGRVEGLPYGMAQAVGGVTVRFAPAGHVLGSAQVVIERAGVRAVVSGDYTRGVNPTCTPFELVPCDLFVTEATFGLPVFDHPSLEGEIAKLLASVAAFPERCHVVGVYALGKAQRILAGLRAAGYDRTVFIHGALERLCDLYEELGVPLGPRAPATTARKDFAGEIVLAPPGALQDRWSRRLGDVLPVGASGWMQVRARARQRRVELPLIISDHCDWEGLTRTITETGARTVWVTHGAEEALCHWCATQGIDAAPLALAGRGEDGDGD</sequence>
<reference evidence="1 2" key="1">
    <citation type="submission" date="2020-08" db="EMBL/GenBank/DDBJ databases">
        <title>Genomic Encyclopedia of Type Strains, Phase IV (KMG-IV): sequencing the most valuable type-strain genomes for metagenomic binning, comparative biology and taxonomic classification.</title>
        <authorList>
            <person name="Goeker M."/>
        </authorList>
    </citation>
    <scope>NUCLEOTIDE SEQUENCE [LARGE SCALE GENOMIC DNA]</scope>
    <source>
        <strain evidence="1 2">DSM 103377</strain>
    </source>
</reference>
<dbReference type="AlphaFoldDB" id="A0A840X484"/>
<comment type="caution">
    <text evidence="1">The sequence shown here is derived from an EMBL/GenBank/DDBJ whole genome shotgun (WGS) entry which is preliminary data.</text>
</comment>
<dbReference type="RefSeq" id="WP_343051362.1">
    <property type="nucleotide sequence ID" value="NZ_JACIJS010000004.1"/>
</dbReference>
<dbReference type="Gene3D" id="3.60.15.10">
    <property type="entry name" value="Ribonuclease Z/Hydroxyacylglutathione hydrolase-like"/>
    <property type="match status" value="1"/>
</dbReference>
<evidence type="ECO:0000313" key="2">
    <source>
        <dbReference type="Proteomes" id="UP000553766"/>
    </source>
</evidence>
<dbReference type="EMBL" id="JACIJS010000004">
    <property type="protein sequence ID" value="MBB5515477.1"/>
    <property type="molecule type" value="Genomic_DNA"/>
</dbReference>